<keyword evidence="2" id="KW-0564">Palmitate</keyword>
<keyword evidence="2" id="KW-0472">Membrane</keyword>
<dbReference type="Proteomes" id="UP000706039">
    <property type="component" value="Unassembled WGS sequence"/>
</dbReference>
<dbReference type="Gene3D" id="1.20.1600.10">
    <property type="entry name" value="Outer membrane efflux proteins (OEP)"/>
    <property type="match status" value="1"/>
</dbReference>
<evidence type="ECO:0000256" key="2">
    <source>
        <dbReference type="RuleBase" id="RU362097"/>
    </source>
</evidence>
<evidence type="ECO:0000256" key="1">
    <source>
        <dbReference type="ARBA" id="ARBA00007613"/>
    </source>
</evidence>
<dbReference type="RefSeq" id="WP_222992405.1">
    <property type="nucleotide sequence ID" value="NZ_JAINVV010000011.1"/>
</dbReference>
<comment type="subcellular location">
    <subcellularLocation>
        <location evidence="2">Cell membrane</location>
        <topology evidence="2">Lipid-anchor</topology>
    </subcellularLocation>
</comment>
<keyword evidence="4" id="KW-1185">Reference proteome</keyword>
<name>A0ABS7PVK5_9SPHN</name>
<keyword evidence="2" id="KW-0812">Transmembrane</keyword>
<organism evidence="3 4">
    <name type="scientific">Sphingomonas colocasiae</name>
    <dbReference type="NCBI Taxonomy" id="1848973"/>
    <lineage>
        <taxon>Bacteria</taxon>
        <taxon>Pseudomonadati</taxon>
        <taxon>Pseudomonadota</taxon>
        <taxon>Alphaproteobacteria</taxon>
        <taxon>Sphingomonadales</taxon>
        <taxon>Sphingomonadaceae</taxon>
        <taxon>Sphingomonas</taxon>
    </lineage>
</organism>
<keyword evidence="2" id="KW-0449">Lipoprotein</keyword>
<dbReference type="SUPFAM" id="SSF56954">
    <property type="entry name" value="Outer membrane efflux proteins (OEP)"/>
    <property type="match status" value="1"/>
</dbReference>
<dbReference type="PANTHER" id="PTHR30203">
    <property type="entry name" value="OUTER MEMBRANE CATION EFFLUX PROTEIN"/>
    <property type="match status" value="1"/>
</dbReference>
<evidence type="ECO:0000313" key="3">
    <source>
        <dbReference type="EMBL" id="MBY8825313.1"/>
    </source>
</evidence>
<protein>
    <submittedName>
        <fullName evidence="3">Efflux transporter outer membrane subunit</fullName>
    </submittedName>
</protein>
<dbReference type="Pfam" id="PF02321">
    <property type="entry name" value="OEP"/>
    <property type="match status" value="2"/>
</dbReference>
<gene>
    <name evidence="3" type="ORF">K7G82_23620</name>
</gene>
<keyword evidence="2" id="KW-1134">Transmembrane beta strand</keyword>
<dbReference type="NCBIfam" id="TIGR01845">
    <property type="entry name" value="outer_NodT"/>
    <property type="match status" value="1"/>
</dbReference>
<comment type="caution">
    <text evidence="3">The sequence shown here is derived from an EMBL/GenBank/DDBJ whole genome shotgun (WGS) entry which is preliminary data.</text>
</comment>
<dbReference type="InterPro" id="IPR003423">
    <property type="entry name" value="OMP_efflux"/>
</dbReference>
<dbReference type="EMBL" id="JAINVV010000011">
    <property type="protein sequence ID" value="MBY8825313.1"/>
    <property type="molecule type" value="Genomic_DNA"/>
</dbReference>
<dbReference type="InterPro" id="IPR010131">
    <property type="entry name" value="MdtP/NodT-like"/>
</dbReference>
<evidence type="ECO:0000313" key="4">
    <source>
        <dbReference type="Proteomes" id="UP000706039"/>
    </source>
</evidence>
<proteinExistence type="inferred from homology"/>
<comment type="similarity">
    <text evidence="1 2">Belongs to the outer membrane factor (OMF) (TC 1.B.17) family.</text>
</comment>
<dbReference type="PANTHER" id="PTHR30203:SF25">
    <property type="entry name" value="OUTER MEMBRANE PROTEIN-RELATED"/>
    <property type="match status" value="1"/>
</dbReference>
<accession>A0ABS7PVK5</accession>
<sequence length="511" mass="54473">MPVPPYALRSAPLIAMALAGCTVGPNHIPPETAAPADWSSWRSGDASLRLPVASDATLPPDWWRAFNDPVLDDLQQRAVAASPDLRTAALHVAQARVQRGATAAAGLPAINAGAGVTRQRQSENGAGTRLLDVVSGNSGGDRDTLAKLLAEPFTLYQGGLDAAWEIDLWGKVRRSLEAADADLAERAALLAQARLTLASDVTRTYLELRATQRKIAMTRQDIAALESRAGIVAAQVRRGQGTHLDIDRQQSELQGLRASLPDLLAQEGAQASQLGLLLGERPGALADLLKPADATAAAALPDIALGLPSELALRRPDIRAAEARLHGATARIGVATADLYPSIRLGGGFNLESYKANSLFDWASRSWSIGPSIDLPIFDGGRRRRVVQLRELEQREAAVAYQKTVLRAWQEIGDALNGYAAERQRNAALREKVTTSRDALDLASARYRGGITTYLEVIDAQRGWIQSTRDLADSDARIGTRYAAINKAIGNAPALADGDMGQGDGLEQGGR</sequence>
<reference evidence="3 4" key="1">
    <citation type="submission" date="2021-08" db="EMBL/GenBank/DDBJ databases">
        <authorList>
            <person name="Tuo L."/>
        </authorList>
    </citation>
    <scope>NUCLEOTIDE SEQUENCE [LARGE SCALE GENOMIC DNA]</scope>
    <source>
        <strain evidence="3 4">JCM 31229</strain>
    </source>
</reference>
<dbReference type="Gene3D" id="2.20.200.10">
    <property type="entry name" value="Outer membrane efflux proteins (OEP)"/>
    <property type="match status" value="1"/>
</dbReference>